<accession>A0ACA9S5I8</accession>
<dbReference type="EMBL" id="CAJVQC010090318">
    <property type="protein sequence ID" value="CAG8825297.1"/>
    <property type="molecule type" value="Genomic_DNA"/>
</dbReference>
<evidence type="ECO:0000313" key="1">
    <source>
        <dbReference type="EMBL" id="CAG8825297.1"/>
    </source>
</evidence>
<evidence type="ECO:0000313" key="2">
    <source>
        <dbReference type="Proteomes" id="UP000789920"/>
    </source>
</evidence>
<organism evidence="1 2">
    <name type="scientific">Racocetra persica</name>
    <dbReference type="NCBI Taxonomy" id="160502"/>
    <lineage>
        <taxon>Eukaryota</taxon>
        <taxon>Fungi</taxon>
        <taxon>Fungi incertae sedis</taxon>
        <taxon>Mucoromycota</taxon>
        <taxon>Glomeromycotina</taxon>
        <taxon>Glomeromycetes</taxon>
        <taxon>Diversisporales</taxon>
        <taxon>Gigasporaceae</taxon>
        <taxon>Racocetra</taxon>
    </lineage>
</organism>
<keyword evidence="2" id="KW-1185">Reference proteome</keyword>
<feature type="non-terminal residue" evidence="1">
    <location>
        <position position="1"/>
    </location>
</feature>
<feature type="non-terminal residue" evidence="1">
    <location>
        <position position="47"/>
    </location>
</feature>
<reference evidence="1" key="1">
    <citation type="submission" date="2021-06" db="EMBL/GenBank/DDBJ databases">
        <authorList>
            <person name="Kallberg Y."/>
            <person name="Tangrot J."/>
            <person name="Rosling A."/>
        </authorList>
    </citation>
    <scope>NUCLEOTIDE SEQUENCE</scope>
    <source>
        <strain evidence="1">MA461A</strain>
    </source>
</reference>
<name>A0ACA9S5I8_9GLOM</name>
<proteinExistence type="predicted"/>
<dbReference type="Proteomes" id="UP000789920">
    <property type="component" value="Unassembled WGS sequence"/>
</dbReference>
<sequence>MPLSEIGCNYLELAEFRAKRHQQLESKSNASQEFLNNNDDECEKRAN</sequence>
<comment type="caution">
    <text evidence="1">The sequence shown here is derived from an EMBL/GenBank/DDBJ whole genome shotgun (WGS) entry which is preliminary data.</text>
</comment>
<protein>
    <submittedName>
        <fullName evidence="1">14742_t:CDS:1</fullName>
    </submittedName>
</protein>
<gene>
    <name evidence="1" type="ORF">RPERSI_LOCUS26452</name>
</gene>